<comment type="function">
    <text evidence="5">Modulates RecA activity.</text>
</comment>
<accession>B3ETE9</accession>
<dbReference type="InterPro" id="IPR036388">
    <property type="entry name" value="WH-like_DNA-bd_sf"/>
</dbReference>
<dbReference type="InterPro" id="IPR053925">
    <property type="entry name" value="RecX_HTH_3rd"/>
</dbReference>
<dbReference type="OrthoDB" id="1523826at2"/>
<proteinExistence type="inferred from homology"/>
<keyword evidence="4 5" id="KW-0963">Cytoplasm</keyword>
<dbReference type="Pfam" id="PF21981">
    <property type="entry name" value="RecX_HTH3"/>
    <property type="match status" value="1"/>
</dbReference>
<dbReference type="EMBL" id="CP001102">
    <property type="protein sequence ID" value="ACE06501.1"/>
    <property type="molecule type" value="Genomic_DNA"/>
</dbReference>
<dbReference type="InterPro" id="IPR053924">
    <property type="entry name" value="RecX_HTH_2nd"/>
</dbReference>
<dbReference type="Pfam" id="PF02631">
    <property type="entry name" value="RecX_HTH2"/>
    <property type="match status" value="1"/>
</dbReference>
<evidence type="ECO:0000313" key="8">
    <source>
        <dbReference type="EMBL" id="ACE06501.1"/>
    </source>
</evidence>
<dbReference type="HAMAP" id="MF_01114">
    <property type="entry name" value="RecX"/>
    <property type="match status" value="1"/>
</dbReference>
<keyword evidence="9" id="KW-1185">Reference proteome</keyword>
<dbReference type="STRING" id="452471.Aasi_1167"/>
<evidence type="ECO:0000259" key="7">
    <source>
        <dbReference type="Pfam" id="PF21981"/>
    </source>
</evidence>
<sequence>MRSSETYLIAKQKLSDYCSYQERSKAEVLSKLQTYKNLSPAEVEQIIQELIAENFLNEKRYIAAFVHGKFSIKKWGKLKIHHVLTSKHIASQLIQQALSEIPDEVYQQTIQDLIQKKLATLKTPINAAIQKKVVNYLLQKGYEYELIRENLQAILQQEKL</sequence>
<organism evidence="8 9">
    <name type="scientific">Amoebophilus asiaticus (strain 5a2)</name>
    <dbReference type="NCBI Taxonomy" id="452471"/>
    <lineage>
        <taxon>Bacteria</taxon>
        <taxon>Pseudomonadati</taxon>
        <taxon>Bacteroidota</taxon>
        <taxon>Cytophagia</taxon>
        <taxon>Cytophagales</taxon>
        <taxon>Amoebophilaceae</taxon>
        <taxon>Candidatus Amoebophilus</taxon>
    </lineage>
</organism>
<evidence type="ECO:0000256" key="1">
    <source>
        <dbReference type="ARBA" id="ARBA00004496"/>
    </source>
</evidence>
<evidence type="ECO:0000313" key="9">
    <source>
        <dbReference type="Proteomes" id="UP000001227"/>
    </source>
</evidence>
<dbReference type="GO" id="GO:0006282">
    <property type="term" value="P:regulation of DNA repair"/>
    <property type="evidence" value="ECO:0007669"/>
    <property type="project" value="UniProtKB-UniRule"/>
</dbReference>
<protein>
    <recommendedName>
        <fullName evidence="3 5">Regulatory protein RecX</fullName>
    </recommendedName>
</protein>
<dbReference type="RefSeq" id="WP_012473254.1">
    <property type="nucleotide sequence ID" value="NC_010830.1"/>
</dbReference>
<name>B3ETE9_AMOA5</name>
<evidence type="ECO:0000256" key="3">
    <source>
        <dbReference type="ARBA" id="ARBA00018111"/>
    </source>
</evidence>
<gene>
    <name evidence="5" type="primary">recX</name>
    <name evidence="8" type="ordered locus">Aasi_1167</name>
</gene>
<feature type="domain" description="RecX third three-helical" evidence="7">
    <location>
        <begin position="104"/>
        <end position="149"/>
    </location>
</feature>
<feature type="domain" description="RecX second three-helical" evidence="6">
    <location>
        <begin position="57"/>
        <end position="98"/>
    </location>
</feature>
<dbReference type="KEGG" id="aas:Aasi_1167"/>
<comment type="subcellular location">
    <subcellularLocation>
        <location evidence="1 5">Cytoplasm</location>
    </subcellularLocation>
</comment>
<dbReference type="Gene3D" id="1.10.10.10">
    <property type="entry name" value="Winged helix-like DNA-binding domain superfamily/Winged helix DNA-binding domain"/>
    <property type="match status" value="3"/>
</dbReference>
<evidence type="ECO:0000256" key="5">
    <source>
        <dbReference type="HAMAP-Rule" id="MF_01114"/>
    </source>
</evidence>
<dbReference type="Proteomes" id="UP000001227">
    <property type="component" value="Chromosome"/>
</dbReference>
<dbReference type="AlphaFoldDB" id="B3ETE9"/>
<dbReference type="GO" id="GO:0005737">
    <property type="term" value="C:cytoplasm"/>
    <property type="evidence" value="ECO:0007669"/>
    <property type="project" value="UniProtKB-SubCell"/>
</dbReference>
<evidence type="ECO:0000259" key="6">
    <source>
        <dbReference type="Pfam" id="PF02631"/>
    </source>
</evidence>
<dbReference type="HOGENOM" id="CLU_066607_5_0_10"/>
<dbReference type="InterPro" id="IPR003783">
    <property type="entry name" value="Regulatory_RecX"/>
</dbReference>
<evidence type="ECO:0000256" key="2">
    <source>
        <dbReference type="ARBA" id="ARBA00009695"/>
    </source>
</evidence>
<reference evidence="8 9" key="1">
    <citation type="journal article" date="2010" name="J. Bacteriol.">
        <title>The genome of the amoeba symbiont 'Candidatus Amoebophilus asiaticus' reveals common mechanisms for host cell interaction among amoeba-associated bacteria.</title>
        <authorList>
            <person name="Schmitz-Esser S."/>
            <person name="Tischler P."/>
            <person name="Arnold R."/>
            <person name="Montanaro J."/>
            <person name="Wagner M."/>
            <person name="Rattei T."/>
            <person name="Horn M."/>
        </authorList>
    </citation>
    <scope>NUCLEOTIDE SEQUENCE [LARGE SCALE GENOMIC DNA]</scope>
    <source>
        <strain evidence="8 9">5a2</strain>
    </source>
</reference>
<dbReference type="PANTHER" id="PTHR33602:SF1">
    <property type="entry name" value="REGULATORY PROTEIN RECX FAMILY PROTEIN"/>
    <property type="match status" value="1"/>
</dbReference>
<dbReference type="eggNOG" id="COG2137">
    <property type="taxonomic scope" value="Bacteria"/>
</dbReference>
<evidence type="ECO:0000256" key="4">
    <source>
        <dbReference type="ARBA" id="ARBA00022490"/>
    </source>
</evidence>
<comment type="similarity">
    <text evidence="2 5">Belongs to the RecX family.</text>
</comment>
<dbReference type="PANTHER" id="PTHR33602">
    <property type="entry name" value="REGULATORY PROTEIN RECX FAMILY PROTEIN"/>
    <property type="match status" value="1"/>
</dbReference>